<keyword evidence="4 6" id="KW-0472">Membrane</keyword>
<reference evidence="8 9" key="1">
    <citation type="journal article" date="2022" name="DNA Res.">
        <title>Genome analysis of five recently described species of the CUG-Ser clade uncovers Candida theae as a new hybrid lineage with pathogenic potential in the Candida parapsilosis species complex.</title>
        <authorList>
            <person name="Mixao V."/>
            <person name="Del Olmo V."/>
            <person name="Hegedusova E."/>
            <person name="Saus E."/>
            <person name="Pryszcz L."/>
            <person name="Cillingova A."/>
            <person name="Nosek J."/>
            <person name="Gabaldon T."/>
        </authorList>
    </citation>
    <scope>NUCLEOTIDE SEQUENCE [LARGE SCALE GENOMIC DNA]</scope>
    <source>
        <strain evidence="8 9">CBS 12239</strain>
    </source>
</reference>
<keyword evidence="3 6" id="KW-1133">Transmembrane helix</keyword>
<feature type="transmembrane region" description="Helical" evidence="6">
    <location>
        <begin position="12"/>
        <end position="34"/>
    </location>
</feature>
<dbReference type="AlphaFoldDB" id="A0AAD5BJW0"/>
<keyword evidence="9" id="KW-1185">Reference proteome</keyword>
<dbReference type="GeneID" id="76148074"/>
<evidence type="ECO:0000259" key="7">
    <source>
        <dbReference type="Pfam" id="PF01284"/>
    </source>
</evidence>
<comment type="subcellular location">
    <subcellularLocation>
        <location evidence="1">Membrane</location>
        <topology evidence="1">Multi-pass membrane protein</topology>
    </subcellularLocation>
</comment>
<sequence length="213" mass="23297">MAITRKTVSIILRSAEFLFSVVVLGLSAGVLAGYNSNIPSVTLNLVVAILDIIWLAYVAFIAPSVFAGQTPTVLVLTCQVILWALYLAAWVAVTADFPKNCNESIYMRDSIDTCRANQAILAFSILNYVVLNTELAVFYQHSLIPEAKTFGGRHLLQKTTYVWGTLFNADTASSVKSCTGFSTGVDANKDRDYNSHRVDEESTVGNQVNDEKT</sequence>
<proteinExistence type="predicted"/>
<evidence type="ECO:0000256" key="6">
    <source>
        <dbReference type="SAM" id="Phobius"/>
    </source>
</evidence>
<feature type="transmembrane region" description="Helical" evidence="6">
    <location>
        <begin position="73"/>
        <end position="93"/>
    </location>
</feature>
<dbReference type="RefSeq" id="XP_051611433.1">
    <property type="nucleotide sequence ID" value="XM_051750600.1"/>
</dbReference>
<dbReference type="Pfam" id="PF01284">
    <property type="entry name" value="MARVEL"/>
    <property type="match status" value="1"/>
</dbReference>
<name>A0AAD5BJW0_9ASCO</name>
<evidence type="ECO:0000256" key="4">
    <source>
        <dbReference type="ARBA" id="ARBA00023136"/>
    </source>
</evidence>
<evidence type="ECO:0000256" key="1">
    <source>
        <dbReference type="ARBA" id="ARBA00004141"/>
    </source>
</evidence>
<evidence type="ECO:0000256" key="3">
    <source>
        <dbReference type="ARBA" id="ARBA00022989"/>
    </source>
</evidence>
<evidence type="ECO:0000313" key="8">
    <source>
        <dbReference type="EMBL" id="KAI5968899.1"/>
    </source>
</evidence>
<evidence type="ECO:0000256" key="2">
    <source>
        <dbReference type="ARBA" id="ARBA00022692"/>
    </source>
</evidence>
<evidence type="ECO:0000313" key="9">
    <source>
        <dbReference type="Proteomes" id="UP001204833"/>
    </source>
</evidence>
<feature type="region of interest" description="Disordered" evidence="5">
    <location>
        <begin position="192"/>
        <end position="213"/>
    </location>
</feature>
<evidence type="ECO:0000256" key="5">
    <source>
        <dbReference type="SAM" id="MobiDB-lite"/>
    </source>
</evidence>
<dbReference type="Proteomes" id="UP001204833">
    <property type="component" value="Unassembled WGS sequence"/>
</dbReference>
<feature type="compositionally biased region" description="Polar residues" evidence="5">
    <location>
        <begin position="203"/>
        <end position="213"/>
    </location>
</feature>
<organism evidence="8 9">
    <name type="scientific">Candida theae</name>
    <dbReference type="NCBI Taxonomy" id="1198502"/>
    <lineage>
        <taxon>Eukaryota</taxon>
        <taxon>Fungi</taxon>
        <taxon>Dikarya</taxon>
        <taxon>Ascomycota</taxon>
        <taxon>Saccharomycotina</taxon>
        <taxon>Pichiomycetes</taxon>
        <taxon>Debaryomycetaceae</taxon>
        <taxon>Candida/Lodderomyces clade</taxon>
        <taxon>Candida</taxon>
    </lineage>
</organism>
<feature type="domain" description="MARVEL" evidence="7">
    <location>
        <begin position="7"/>
        <end position="130"/>
    </location>
</feature>
<dbReference type="EMBL" id="JAIHNG010000001">
    <property type="protein sequence ID" value="KAI5968899.1"/>
    <property type="molecule type" value="Genomic_DNA"/>
</dbReference>
<comment type="caution">
    <text evidence="8">The sequence shown here is derived from an EMBL/GenBank/DDBJ whole genome shotgun (WGS) entry which is preliminary data.</text>
</comment>
<keyword evidence="2 6" id="KW-0812">Transmembrane</keyword>
<dbReference type="GO" id="GO:0016020">
    <property type="term" value="C:membrane"/>
    <property type="evidence" value="ECO:0007669"/>
    <property type="project" value="UniProtKB-SubCell"/>
</dbReference>
<dbReference type="PANTHER" id="PTHR37451:SF1">
    <property type="entry name" value="MARVEL DOMAIN-CONTAINING PROTEIN"/>
    <property type="match status" value="1"/>
</dbReference>
<dbReference type="PANTHER" id="PTHR37451">
    <property type="entry name" value="MARVEL DOMAIN"/>
    <property type="match status" value="1"/>
</dbReference>
<accession>A0AAD5BJW0</accession>
<dbReference type="InterPro" id="IPR008253">
    <property type="entry name" value="Marvel"/>
</dbReference>
<feature type="transmembrane region" description="Helical" evidence="6">
    <location>
        <begin position="46"/>
        <end position="66"/>
    </location>
</feature>
<gene>
    <name evidence="8" type="ORF">KGF57_000014</name>
</gene>
<protein>
    <recommendedName>
        <fullName evidence="7">MARVEL domain-containing protein</fullName>
    </recommendedName>
</protein>